<dbReference type="InterPro" id="IPR012340">
    <property type="entry name" value="NA-bd_OB-fold"/>
</dbReference>
<dbReference type="InterPro" id="IPR058653">
    <property type="entry name" value="NfeD2_TM"/>
</dbReference>
<reference evidence="3 4" key="1">
    <citation type="submission" date="2021-04" db="EMBL/GenBank/DDBJ databases">
        <title>Draft genome sequence of Paenibacillus cisolokensis, LC2-13A.</title>
        <authorList>
            <person name="Uke A."/>
            <person name="Chhe C."/>
            <person name="Baramee S."/>
            <person name="Kosugi A."/>
        </authorList>
    </citation>
    <scope>NUCLEOTIDE SEQUENCE [LARGE SCALE GENOMIC DNA]</scope>
    <source>
        <strain evidence="3 4">LC2-13A</strain>
    </source>
</reference>
<protein>
    <recommendedName>
        <fullName evidence="2">Membrane protein NfeD2 N-terminal transmembrane domain-containing protein</fullName>
    </recommendedName>
</protein>
<keyword evidence="1" id="KW-1133">Transmembrane helix</keyword>
<gene>
    <name evidence="3" type="ORF">PACILC2_00470</name>
</gene>
<dbReference type="Pfam" id="PF25842">
    <property type="entry name" value="NfeD_TM"/>
    <property type="match status" value="1"/>
</dbReference>
<evidence type="ECO:0000313" key="4">
    <source>
        <dbReference type="Proteomes" id="UP000680304"/>
    </source>
</evidence>
<dbReference type="EMBL" id="BOVJ01000001">
    <property type="protein sequence ID" value="GIQ61479.1"/>
    <property type="molecule type" value="Genomic_DNA"/>
</dbReference>
<organism evidence="3 4">
    <name type="scientific">Paenibacillus cisolokensis</name>
    <dbReference type="NCBI Taxonomy" id="1658519"/>
    <lineage>
        <taxon>Bacteria</taxon>
        <taxon>Bacillati</taxon>
        <taxon>Bacillota</taxon>
        <taxon>Bacilli</taxon>
        <taxon>Bacillales</taxon>
        <taxon>Paenibacillaceae</taxon>
        <taxon>Paenibacillus</taxon>
    </lineage>
</organism>
<proteinExistence type="predicted"/>
<evidence type="ECO:0000259" key="2">
    <source>
        <dbReference type="Pfam" id="PF25842"/>
    </source>
</evidence>
<name>A0ABQ4MZZ8_9BACL</name>
<keyword evidence="1" id="KW-0812">Transmembrane</keyword>
<feature type="domain" description="Membrane protein NfeD2 N-terminal transmembrane" evidence="2">
    <location>
        <begin position="1"/>
        <end position="103"/>
    </location>
</feature>
<accession>A0ABQ4MZZ8</accession>
<feature type="transmembrane region" description="Helical" evidence="1">
    <location>
        <begin position="71"/>
        <end position="95"/>
    </location>
</feature>
<evidence type="ECO:0000313" key="3">
    <source>
        <dbReference type="EMBL" id="GIQ61479.1"/>
    </source>
</evidence>
<keyword evidence="1" id="KW-0472">Membrane</keyword>
<dbReference type="Gene3D" id="2.40.50.140">
    <property type="entry name" value="Nucleic acid-binding proteins"/>
    <property type="match status" value="1"/>
</dbReference>
<evidence type="ECO:0000256" key="1">
    <source>
        <dbReference type="SAM" id="Phobius"/>
    </source>
</evidence>
<feature type="transmembrane region" description="Helical" evidence="1">
    <location>
        <begin position="47"/>
        <end position="64"/>
    </location>
</feature>
<dbReference type="RefSeq" id="WP_062492472.1">
    <property type="nucleotide sequence ID" value="NZ_BOVJ01000001.1"/>
</dbReference>
<comment type="caution">
    <text evidence="3">The sequence shown here is derived from an EMBL/GenBank/DDBJ whole genome shotgun (WGS) entry which is preliminary data.</text>
</comment>
<keyword evidence="4" id="KW-1185">Reference proteome</keyword>
<dbReference type="Proteomes" id="UP000680304">
    <property type="component" value="Unassembled WGS sequence"/>
</dbReference>
<sequence length="175" mass="18041">MEALFWSCLAGGALYAIVCVVFGDFLSEALDGLLDFLSPEGVPWLEPTTVVGAITVFGGAGLLLDRYSPLGAGAVIAASLLIAVLAGAGVFFLYVKPMENSENSTGYSIRDLTGKLGEVLVPIPSAGYGEVLVSVGAGRANHIAASFDGEPIAGGSRVVVVEVRDGTLYVSRLEM</sequence>